<feature type="domain" description="HTH cro/C1-type" evidence="1">
    <location>
        <begin position="29"/>
        <end position="64"/>
    </location>
</feature>
<proteinExistence type="predicted"/>
<sequence length="75" mass="8452">MKTTEGGRVIAIIKAKLALTNQTIADDYGVHVNTVSGWISGKNRPHYDDIVQIVDMYSQDLNDLREIIKHESIKL</sequence>
<reference evidence="3" key="1">
    <citation type="journal article" date="2019" name="Int. J. Syst. Evol. Microbiol.">
        <title>The Global Catalogue of Microorganisms (GCM) 10K type strain sequencing project: providing services to taxonomists for standard genome sequencing and annotation.</title>
        <authorList>
            <consortium name="The Broad Institute Genomics Platform"/>
            <consortium name="The Broad Institute Genome Sequencing Center for Infectious Disease"/>
            <person name="Wu L."/>
            <person name="Ma J."/>
        </authorList>
    </citation>
    <scope>NUCLEOTIDE SEQUENCE [LARGE SCALE GENOMIC DNA]</scope>
    <source>
        <strain evidence="3">KACC 12507</strain>
    </source>
</reference>
<dbReference type="Gene3D" id="1.10.260.40">
    <property type="entry name" value="lambda repressor-like DNA-binding domains"/>
    <property type="match status" value="1"/>
</dbReference>
<gene>
    <name evidence="2" type="ORF">ACFO4O_04245</name>
</gene>
<name>A0ABV9LUQ0_9ALTE</name>
<dbReference type="RefSeq" id="WP_382406116.1">
    <property type="nucleotide sequence ID" value="NZ_JBHSGU010000002.1"/>
</dbReference>
<protein>
    <submittedName>
        <fullName evidence="2">Helix-turn-helix domain-containing protein</fullName>
    </submittedName>
</protein>
<dbReference type="InterPro" id="IPR010982">
    <property type="entry name" value="Lambda_DNA-bd_dom_sf"/>
</dbReference>
<dbReference type="CDD" id="cd00093">
    <property type="entry name" value="HTH_XRE"/>
    <property type="match status" value="1"/>
</dbReference>
<dbReference type="PROSITE" id="PS50943">
    <property type="entry name" value="HTH_CROC1"/>
    <property type="match status" value="1"/>
</dbReference>
<dbReference type="InterPro" id="IPR001387">
    <property type="entry name" value="Cro/C1-type_HTH"/>
</dbReference>
<evidence type="ECO:0000313" key="2">
    <source>
        <dbReference type="EMBL" id="MFC4699368.1"/>
    </source>
</evidence>
<dbReference type="Proteomes" id="UP001595897">
    <property type="component" value="Unassembled WGS sequence"/>
</dbReference>
<dbReference type="EMBL" id="JBHSGU010000002">
    <property type="protein sequence ID" value="MFC4699368.1"/>
    <property type="molecule type" value="Genomic_DNA"/>
</dbReference>
<dbReference type="SUPFAM" id="SSF47413">
    <property type="entry name" value="lambda repressor-like DNA-binding domains"/>
    <property type="match status" value="1"/>
</dbReference>
<keyword evidence="3" id="KW-1185">Reference proteome</keyword>
<evidence type="ECO:0000259" key="1">
    <source>
        <dbReference type="PROSITE" id="PS50943"/>
    </source>
</evidence>
<evidence type="ECO:0000313" key="3">
    <source>
        <dbReference type="Proteomes" id="UP001595897"/>
    </source>
</evidence>
<comment type="caution">
    <text evidence="2">The sequence shown here is derived from an EMBL/GenBank/DDBJ whole genome shotgun (WGS) entry which is preliminary data.</text>
</comment>
<accession>A0ABV9LUQ0</accession>
<organism evidence="2 3">
    <name type="scientific">Glaciecola siphonariae</name>
    <dbReference type="NCBI Taxonomy" id="521012"/>
    <lineage>
        <taxon>Bacteria</taxon>
        <taxon>Pseudomonadati</taxon>
        <taxon>Pseudomonadota</taxon>
        <taxon>Gammaproteobacteria</taxon>
        <taxon>Alteromonadales</taxon>
        <taxon>Alteromonadaceae</taxon>
        <taxon>Glaciecola</taxon>
    </lineage>
</organism>